<comment type="subcellular location">
    <subcellularLocation>
        <location evidence="1">Cell membrane</location>
        <topology evidence="1">Lipid-anchor</topology>
    </subcellularLocation>
</comment>
<dbReference type="CDD" id="cd08500">
    <property type="entry name" value="PBP2_NikA_DppA_OppA_like_4"/>
    <property type="match status" value="1"/>
</dbReference>
<feature type="chain" id="PRO_5038862432" evidence="3">
    <location>
        <begin position="21"/>
        <end position="660"/>
    </location>
</feature>
<dbReference type="PROSITE" id="PS51257">
    <property type="entry name" value="PROKAR_LIPOPROTEIN"/>
    <property type="match status" value="1"/>
</dbReference>
<dbReference type="Pfam" id="PF00496">
    <property type="entry name" value="SBP_bac_5"/>
    <property type="match status" value="1"/>
</dbReference>
<dbReference type="PANTHER" id="PTHR30290">
    <property type="entry name" value="PERIPLASMIC BINDING COMPONENT OF ABC TRANSPORTER"/>
    <property type="match status" value="1"/>
</dbReference>
<keyword evidence="3" id="KW-0732">Signal</keyword>
<evidence type="ECO:0000256" key="3">
    <source>
        <dbReference type="SAM" id="SignalP"/>
    </source>
</evidence>
<dbReference type="AlphaFoldDB" id="A0A5R9G2W0"/>
<dbReference type="Gene3D" id="3.10.105.10">
    <property type="entry name" value="Dipeptide-binding Protein, Domain 3"/>
    <property type="match status" value="1"/>
</dbReference>
<dbReference type="Gene3D" id="3.40.190.10">
    <property type="entry name" value="Periplasmic binding protein-like II"/>
    <property type="match status" value="1"/>
</dbReference>
<dbReference type="Gene3D" id="3.90.76.10">
    <property type="entry name" value="Dipeptide-binding Protein, Domain 1"/>
    <property type="match status" value="1"/>
</dbReference>
<protein>
    <submittedName>
        <fullName evidence="5">ABC transporter substrate-binding protein</fullName>
    </submittedName>
</protein>
<dbReference type="GO" id="GO:0005886">
    <property type="term" value="C:plasma membrane"/>
    <property type="evidence" value="ECO:0007669"/>
    <property type="project" value="UniProtKB-SubCell"/>
</dbReference>
<dbReference type="OrthoDB" id="9801912at2"/>
<dbReference type="InterPro" id="IPR023765">
    <property type="entry name" value="SBP_5_CS"/>
</dbReference>
<reference evidence="5 6" key="1">
    <citation type="submission" date="2019-05" db="EMBL/GenBank/DDBJ databases">
        <authorList>
            <person name="Narsing Rao M.P."/>
            <person name="Li W.J."/>
        </authorList>
    </citation>
    <scope>NUCLEOTIDE SEQUENCE [LARGE SCALE GENOMIC DNA]</scope>
    <source>
        <strain evidence="5 6">SYSU_K30003</strain>
    </source>
</reference>
<keyword evidence="6" id="KW-1185">Reference proteome</keyword>
<evidence type="ECO:0000256" key="2">
    <source>
        <dbReference type="SAM" id="MobiDB-lite"/>
    </source>
</evidence>
<dbReference type="GO" id="GO:1904680">
    <property type="term" value="F:peptide transmembrane transporter activity"/>
    <property type="evidence" value="ECO:0007669"/>
    <property type="project" value="TreeGrafter"/>
</dbReference>
<comment type="caution">
    <text evidence="5">The sequence shown here is derived from an EMBL/GenBank/DDBJ whole genome shotgun (WGS) entry which is preliminary data.</text>
</comment>
<feature type="signal peptide" evidence="3">
    <location>
        <begin position="1"/>
        <end position="20"/>
    </location>
</feature>
<name>A0A5R9G2W0_9BACL</name>
<gene>
    <name evidence="5" type="ORF">FE782_18485</name>
</gene>
<dbReference type="Proteomes" id="UP000309676">
    <property type="component" value="Unassembled WGS sequence"/>
</dbReference>
<evidence type="ECO:0000313" key="6">
    <source>
        <dbReference type="Proteomes" id="UP000309676"/>
    </source>
</evidence>
<dbReference type="RefSeq" id="WP_138195724.1">
    <property type="nucleotide sequence ID" value="NZ_VCIW01000013.1"/>
</dbReference>
<evidence type="ECO:0000313" key="5">
    <source>
        <dbReference type="EMBL" id="TLS50692.1"/>
    </source>
</evidence>
<evidence type="ECO:0000259" key="4">
    <source>
        <dbReference type="Pfam" id="PF00496"/>
    </source>
</evidence>
<sequence>MNKSRLLVAMTLVLFSVLFAACTKDEAAPSDAPKPSETTEKKDDAAEPTEAPAETVVVQEAPMLSELVASGAIPPLAERLPVESDIMVEPVVEEIGQYGGEWKMPWNGPGDRWTVGQPTEESLFRFSKDGGKVEPNVAKGYDVNENSTEFTIYLREGMKWSDGEPFTADDVIFYWEHMLKKETFGKKVYDAYYSVDPATGDKALAEVTKVDDYTFKVTHKYPSVQFLERVAIDNKWFFAPEHFHRTILPEFVGEEKALAIAKEWGFEDVQSFLVATGYYYWINPEIPTLRAWVAKNDPDSDQFIMERNPYYWKVDEEGKQLPYIDRIVATKIQDPSHKILGTLAGDYNLTWFGAADFTVLKENEQKAGYRVIPWSTAAWSSAGVQLNQTIADPKLRKLFQDAKFREALSIGVNRVEITEIYTNGIAEPIQASVPEGLVGYQDGWRDQWAAYEPDRANQLLDELGLKKGADGFRTHPDGSDLTLTIIDGTTDTAPFLELLKKYYEEMGLKTDIKVVDQATHQELKYSNQVPLHTENISVANVAFRPDTLVPLRVLTPWSIEYGRYAETGGKEGMAPIGDVAEIMKLWDRIKAAKTTDEINKLAADIVKIHQKNQWVIGYAGPTPNLIVASNKIRNVPTDLIWADEFRSLGHAHPAQFFIQP</sequence>
<dbReference type="InterPro" id="IPR000914">
    <property type="entry name" value="SBP_5_dom"/>
</dbReference>
<dbReference type="EMBL" id="VCIW01000013">
    <property type="protein sequence ID" value="TLS50692.1"/>
    <property type="molecule type" value="Genomic_DNA"/>
</dbReference>
<feature type="domain" description="Solute-binding protein family 5" evidence="4">
    <location>
        <begin position="132"/>
        <end position="534"/>
    </location>
</feature>
<organism evidence="5 6">
    <name type="scientific">Paenibacillus antri</name>
    <dbReference type="NCBI Taxonomy" id="2582848"/>
    <lineage>
        <taxon>Bacteria</taxon>
        <taxon>Bacillati</taxon>
        <taxon>Bacillota</taxon>
        <taxon>Bacilli</taxon>
        <taxon>Bacillales</taxon>
        <taxon>Paenibacillaceae</taxon>
        <taxon>Paenibacillus</taxon>
    </lineage>
</organism>
<dbReference type="PANTHER" id="PTHR30290:SF62">
    <property type="entry name" value="OLIGOPEPTIDE ABC TRANSPORTER, PERIPLASMIC OLIGOPEPTIDE-BINDING PROTEIN"/>
    <property type="match status" value="1"/>
</dbReference>
<dbReference type="InterPro" id="IPR039424">
    <property type="entry name" value="SBP_5"/>
</dbReference>
<evidence type="ECO:0000256" key="1">
    <source>
        <dbReference type="ARBA" id="ARBA00004193"/>
    </source>
</evidence>
<dbReference type="SUPFAM" id="SSF53850">
    <property type="entry name" value="Periplasmic binding protein-like II"/>
    <property type="match status" value="1"/>
</dbReference>
<accession>A0A5R9G2W0</accession>
<feature type="region of interest" description="Disordered" evidence="2">
    <location>
        <begin position="26"/>
        <end position="53"/>
    </location>
</feature>
<dbReference type="GO" id="GO:0015833">
    <property type="term" value="P:peptide transport"/>
    <property type="evidence" value="ECO:0007669"/>
    <property type="project" value="TreeGrafter"/>
</dbReference>
<proteinExistence type="predicted"/>
<dbReference type="PROSITE" id="PS01040">
    <property type="entry name" value="SBP_BACTERIAL_5"/>
    <property type="match status" value="1"/>
</dbReference>